<dbReference type="CDD" id="cd01347">
    <property type="entry name" value="ligand_gated_channel"/>
    <property type="match status" value="1"/>
</dbReference>
<feature type="signal peptide" evidence="12">
    <location>
        <begin position="1"/>
        <end position="21"/>
    </location>
</feature>
<evidence type="ECO:0000256" key="7">
    <source>
        <dbReference type="ARBA" id="ARBA00023136"/>
    </source>
</evidence>
<dbReference type="InterPro" id="IPR036942">
    <property type="entry name" value="Beta-barrel_TonB_sf"/>
</dbReference>
<dbReference type="RefSeq" id="WP_132014870.1">
    <property type="nucleotide sequence ID" value="NZ_SLUN01000016.1"/>
</dbReference>
<comment type="similarity">
    <text evidence="10 11">Belongs to the TonB-dependent receptor family.</text>
</comment>
<feature type="domain" description="TonB-dependent receptor plug" evidence="14">
    <location>
        <begin position="52"/>
        <end position="153"/>
    </location>
</feature>
<dbReference type="PANTHER" id="PTHR30069">
    <property type="entry name" value="TONB-DEPENDENT OUTER MEMBRANE RECEPTOR"/>
    <property type="match status" value="1"/>
</dbReference>
<reference evidence="15 16" key="1">
    <citation type="submission" date="2019-03" db="EMBL/GenBank/DDBJ databases">
        <title>Genomic Encyclopedia of Type Strains, Phase IV (KMG-IV): sequencing the most valuable type-strain genomes for metagenomic binning, comparative biology and taxonomic classification.</title>
        <authorList>
            <person name="Goeker M."/>
        </authorList>
    </citation>
    <scope>NUCLEOTIDE SEQUENCE [LARGE SCALE GENOMIC DNA]</scope>
    <source>
        <strain evidence="15 16">LX-B</strain>
    </source>
</reference>
<dbReference type="InterPro" id="IPR000531">
    <property type="entry name" value="Beta-barrel_TonB"/>
</dbReference>
<feature type="domain" description="TonB-dependent receptor-like beta-barrel" evidence="13">
    <location>
        <begin position="208"/>
        <end position="581"/>
    </location>
</feature>
<evidence type="ECO:0000259" key="14">
    <source>
        <dbReference type="Pfam" id="PF07715"/>
    </source>
</evidence>
<evidence type="ECO:0000256" key="4">
    <source>
        <dbReference type="ARBA" id="ARBA00022692"/>
    </source>
</evidence>
<dbReference type="GO" id="GO:0044718">
    <property type="term" value="P:siderophore transmembrane transport"/>
    <property type="evidence" value="ECO:0007669"/>
    <property type="project" value="TreeGrafter"/>
</dbReference>
<keyword evidence="3 10" id="KW-1134">Transmembrane beta strand</keyword>
<evidence type="ECO:0000256" key="5">
    <source>
        <dbReference type="ARBA" id="ARBA00022729"/>
    </source>
</evidence>
<dbReference type="InterPro" id="IPR012910">
    <property type="entry name" value="Plug_dom"/>
</dbReference>
<proteinExistence type="inferred from homology"/>
<organism evidence="15 16">
    <name type="scientific">Hydrogenispora ethanolica</name>
    <dbReference type="NCBI Taxonomy" id="1082276"/>
    <lineage>
        <taxon>Bacteria</taxon>
        <taxon>Bacillati</taxon>
        <taxon>Bacillota</taxon>
        <taxon>Hydrogenispora</taxon>
    </lineage>
</organism>
<dbReference type="PROSITE" id="PS52016">
    <property type="entry name" value="TONB_DEPENDENT_REC_3"/>
    <property type="match status" value="1"/>
</dbReference>
<evidence type="ECO:0000256" key="1">
    <source>
        <dbReference type="ARBA" id="ARBA00004571"/>
    </source>
</evidence>
<evidence type="ECO:0000256" key="10">
    <source>
        <dbReference type="PROSITE-ProRule" id="PRU01360"/>
    </source>
</evidence>
<dbReference type="Gene3D" id="2.170.130.10">
    <property type="entry name" value="TonB-dependent receptor, plug domain"/>
    <property type="match status" value="1"/>
</dbReference>
<keyword evidence="8 15" id="KW-0675">Receptor</keyword>
<accession>A0A4V2QDW9</accession>
<evidence type="ECO:0000256" key="8">
    <source>
        <dbReference type="ARBA" id="ARBA00023170"/>
    </source>
</evidence>
<evidence type="ECO:0000313" key="15">
    <source>
        <dbReference type="EMBL" id="TCL65907.1"/>
    </source>
</evidence>
<keyword evidence="9 10" id="KW-0998">Cell outer membrane</keyword>
<keyword evidence="6 11" id="KW-0798">TonB box</keyword>
<dbReference type="Proteomes" id="UP000295008">
    <property type="component" value="Unassembled WGS sequence"/>
</dbReference>
<evidence type="ECO:0000256" key="2">
    <source>
        <dbReference type="ARBA" id="ARBA00022448"/>
    </source>
</evidence>
<keyword evidence="2 10" id="KW-0813">Transport</keyword>
<keyword evidence="16" id="KW-1185">Reference proteome</keyword>
<evidence type="ECO:0000256" key="6">
    <source>
        <dbReference type="ARBA" id="ARBA00023077"/>
    </source>
</evidence>
<feature type="chain" id="PRO_5038918697" evidence="12">
    <location>
        <begin position="22"/>
        <end position="607"/>
    </location>
</feature>
<evidence type="ECO:0000259" key="13">
    <source>
        <dbReference type="Pfam" id="PF00593"/>
    </source>
</evidence>
<dbReference type="EMBL" id="SLUN01000016">
    <property type="protein sequence ID" value="TCL65907.1"/>
    <property type="molecule type" value="Genomic_DNA"/>
</dbReference>
<dbReference type="OrthoDB" id="101167at2"/>
<dbReference type="Gene3D" id="2.40.170.20">
    <property type="entry name" value="TonB-dependent receptor, beta-barrel domain"/>
    <property type="match status" value="1"/>
</dbReference>
<dbReference type="PANTHER" id="PTHR30069:SF29">
    <property type="entry name" value="HEMOGLOBIN AND HEMOGLOBIN-HAPTOGLOBIN-BINDING PROTEIN 1-RELATED"/>
    <property type="match status" value="1"/>
</dbReference>
<protein>
    <submittedName>
        <fullName evidence="15">Outer membrane cobalamin receptor</fullName>
    </submittedName>
</protein>
<keyword evidence="4 10" id="KW-0812">Transmembrane</keyword>
<dbReference type="Pfam" id="PF00593">
    <property type="entry name" value="TonB_dep_Rec_b-barrel"/>
    <property type="match status" value="1"/>
</dbReference>
<dbReference type="GO" id="GO:0015344">
    <property type="term" value="F:siderophore uptake transmembrane transporter activity"/>
    <property type="evidence" value="ECO:0007669"/>
    <property type="project" value="TreeGrafter"/>
</dbReference>
<dbReference type="InterPro" id="IPR039426">
    <property type="entry name" value="TonB-dep_rcpt-like"/>
</dbReference>
<name>A0A4V2QDW9_HYDET</name>
<dbReference type="Pfam" id="PF07715">
    <property type="entry name" value="Plug"/>
    <property type="match status" value="1"/>
</dbReference>
<dbReference type="SUPFAM" id="SSF56935">
    <property type="entry name" value="Porins"/>
    <property type="match status" value="1"/>
</dbReference>
<evidence type="ECO:0000256" key="11">
    <source>
        <dbReference type="RuleBase" id="RU003357"/>
    </source>
</evidence>
<evidence type="ECO:0000256" key="12">
    <source>
        <dbReference type="SAM" id="SignalP"/>
    </source>
</evidence>
<sequence length="607" mass="66918">MKAPSALAGLILVTVAVLGLAADAAAEPAVFEEEEVVVTAKSVKTPVPQTLGFTEIITQQDIQEAGATQDSLAGALAANGQPVDENGANGPAALQLDGAPAGQTQVMVNGVAAQGGFSGQADLSAFPAIGVERIEIAHGPLSAMNGANALGGVVNVVTDLTGATRNRVALTEGAFQTGRFNLAMTRDDWGIAAGVSHSDGDRSRSGATGRYLLGQYDFLQEDDQYLRLYLQAFNKTAEDPGPESAPKARAEQSDANYALQLNGKRPWAGGDWEYKLYSQRWETEYDDPDAFRHDRYHSTVFGADAAGGYAWGGHEVQSGVSLKRTLFDIANTVYDGERTQEDWALFAQDTYSLNDRLWLVGGLRQEWSSDFDSPLLPRLGLVQTVNPDLTVKYGYGKAFRAPAPRELYGEGSWAVGNPALRPEDGERFDLSAEYRQGGSEWQINLFRTRLKDGISWVPVNPADLSAGYTWRNFAKGRADGVTVGWKRTWRQWITGRVDYHWLDRQDQGTDGVYRSNNFFGRHQLVLDLTLSQPRYDYGFSWRFVADRTSDGVELPDYDLIDLNFRYRFNPRLTLGVGCTNLTDRRYAIQKDYPMPGRSIQVTMEYFF</sequence>
<gene>
    <name evidence="15" type="ORF">EDC14_101637</name>
</gene>
<keyword evidence="5 12" id="KW-0732">Signal</keyword>
<evidence type="ECO:0000313" key="16">
    <source>
        <dbReference type="Proteomes" id="UP000295008"/>
    </source>
</evidence>
<dbReference type="AlphaFoldDB" id="A0A4V2QDW9"/>
<evidence type="ECO:0000256" key="3">
    <source>
        <dbReference type="ARBA" id="ARBA00022452"/>
    </source>
</evidence>
<keyword evidence="7 10" id="KW-0472">Membrane</keyword>
<comment type="subcellular location">
    <subcellularLocation>
        <location evidence="1 10">Cell outer membrane</location>
        <topology evidence="1 10">Multi-pass membrane protein</topology>
    </subcellularLocation>
</comment>
<dbReference type="InterPro" id="IPR037066">
    <property type="entry name" value="Plug_dom_sf"/>
</dbReference>
<evidence type="ECO:0000256" key="9">
    <source>
        <dbReference type="ARBA" id="ARBA00023237"/>
    </source>
</evidence>
<comment type="caution">
    <text evidence="15">The sequence shown here is derived from an EMBL/GenBank/DDBJ whole genome shotgun (WGS) entry which is preliminary data.</text>
</comment>
<dbReference type="GO" id="GO:0009279">
    <property type="term" value="C:cell outer membrane"/>
    <property type="evidence" value="ECO:0007669"/>
    <property type="project" value="UniProtKB-SubCell"/>
</dbReference>